<evidence type="ECO:0000256" key="3">
    <source>
        <dbReference type="ARBA" id="ARBA00011950"/>
    </source>
</evidence>
<keyword evidence="13" id="KW-1185">Reference proteome</keyword>
<comment type="pathway">
    <text evidence="1">Cofactor biosynthesis; molybdopterin biosynthesis.</text>
</comment>
<evidence type="ECO:0000256" key="5">
    <source>
        <dbReference type="ARBA" id="ARBA00023150"/>
    </source>
</evidence>
<name>A0A4U1C135_9SPHI</name>
<dbReference type="EMBL" id="SWBP01000003">
    <property type="protein sequence ID" value="TKB97593.1"/>
    <property type="molecule type" value="Genomic_DNA"/>
</dbReference>
<evidence type="ECO:0000256" key="7">
    <source>
        <dbReference type="ARBA" id="ARBA00029745"/>
    </source>
</evidence>
<reference evidence="12 13" key="1">
    <citation type="submission" date="2019-04" db="EMBL/GenBank/DDBJ databases">
        <title>Pedobacter sp. AR-3-17 sp. nov., isolated from Arctic soil.</title>
        <authorList>
            <person name="Dahal R.H."/>
            <person name="Kim D.-U."/>
        </authorList>
    </citation>
    <scope>NUCLEOTIDE SEQUENCE [LARGE SCALE GENOMIC DNA]</scope>
    <source>
        <strain evidence="12 13">AR-3-17</strain>
    </source>
</reference>
<evidence type="ECO:0000256" key="9">
    <source>
        <dbReference type="ARBA" id="ARBA00030781"/>
    </source>
</evidence>
<dbReference type="CDD" id="cd00756">
    <property type="entry name" value="MoaE"/>
    <property type="match status" value="1"/>
</dbReference>
<dbReference type="RefSeq" id="WP_136826168.1">
    <property type="nucleotide sequence ID" value="NZ_SWBP01000003.1"/>
</dbReference>
<evidence type="ECO:0000313" key="13">
    <source>
        <dbReference type="Proteomes" id="UP000308181"/>
    </source>
</evidence>
<dbReference type="GO" id="GO:0030366">
    <property type="term" value="F:molybdopterin synthase activity"/>
    <property type="evidence" value="ECO:0007669"/>
    <property type="project" value="UniProtKB-EC"/>
</dbReference>
<organism evidence="12 13">
    <name type="scientific">Pedobacter cryophilus</name>
    <dbReference type="NCBI Taxonomy" id="2571271"/>
    <lineage>
        <taxon>Bacteria</taxon>
        <taxon>Pseudomonadati</taxon>
        <taxon>Bacteroidota</taxon>
        <taxon>Sphingobacteriia</taxon>
        <taxon>Sphingobacteriales</taxon>
        <taxon>Sphingobacteriaceae</taxon>
        <taxon>Pedobacter</taxon>
    </lineage>
</organism>
<accession>A0A4U1C135</accession>
<keyword evidence="5" id="KW-0501">Molybdenum cofactor biosynthesis</keyword>
<gene>
    <name evidence="12" type="ORF">FA046_09485</name>
</gene>
<dbReference type="InterPro" id="IPR003448">
    <property type="entry name" value="Mopterin_biosynth_MoaE"/>
</dbReference>
<dbReference type="Pfam" id="PF02391">
    <property type="entry name" value="MoaE"/>
    <property type="match status" value="1"/>
</dbReference>
<comment type="caution">
    <text evidence="12">The sequence shown here is derived from an EMBL/GenBank/DDBJ whole genome shotgun (WGS) entry which is preliminary data.</text>
</comment>
<evidence type="ECO:0000256" key="4">
    <source>
        <dbReference type="ARBA" id="ARBA00013858"/>
    </source>
</evidence>
<comment type="catalytic activity">
    <reaction evidence="11">
        <text>2 [molybdopterin-synthase sulfur-carrier protein]-C-terminal-Gly-aminoethanethioate + cyclic pyranopterin phosphate + H2O = molybdopterin + 2 [molybdopterin-synthase sulfur-carrier protein]-C-terminal Gly-Gly + 2 H(+)</text>
        <dbReference type="Rhea" id="RHEA:26333"/>
        <dbReference type="Rhea" id="RHEA-COMP:12202"/>
        <dbReference type="Rhea" id="RHEA-COMP:19907"/>
        <dbReference type="ChEBI" id="CHEBI:15377"/>
        <dbReference type="ChEBI" id="CHEBI:15378"/>
        <dbReference type="ChEBI" id="CHEBI:58698"/>
        <dbReference type="ChEBI" id="CHEBI:59648"/>
        <dbReference type="ChEBI" id="CHEBI:90778"/>
        <dbReference type="ChEBI" id="CHEBI:232372"/>
        <dbReference type="EC" id="2.8.1.12"/>
    </reaction>
</comment>
<dbReference type="Proteomes" id="UP000308181">
    <property type="component" value="Unassembled WGS sequence"/>
</dbReference>
<sequence>MTPSVSSHPAAADKPTYITNQIIDVAALLSQYEDEAAGAVVLFNGTVRNQSLGKPVDYLFYEAAETMAYKMINDLLQEAQEKWHLTTVFAVHRIGKVYVGESAVVVITSSPHRKEAYDANQYIIEKIKHELPLWKCEYFTDGTKKWGGNCSCQEITGNPNQHIYDI</sequence>
<evidence type="ECO:0000256" key="1">
    <source>
        <dbReference type="ARBA" id="ARBA00005046"/>
    </source>
</evidence>
<evidence type="ECO:0000256" key="6">
    <source>
        <dbReference type="ARBA" id="ARBA00026066"/>
    </source>
</evidence>
<comment type="subunit">
    <text evidence="6">Heterotetramer of 2 MoaD subunits and 2 MoaE subunits. Also stable as homodimer. The enzyme changes between these two forms during catalysis.</text>
</comment>
<evidence type="ECO:0000256" key="8">
    <source>
        <dbReference type="ARBA" id="ARBA00030407"/>
    </source>
</evidence>
<dbReference type="PANTHER" id="PTHR23404">
    <property type="entry name" value="MOLYBDOPTERIN SYNTHASE RELATED"/>
    <property type="match status" value="1"/>
</dbReference>
<evidence type="ECO:0000256" key="2">
    <source>
        <dbReference type="ARBA" id="ARBA00005426"/>
    </source>
</evidence>
<dbReference type="SUPFAM" id="SSF54690">
    <property type="entry name" value="Molybdopterin synthase subunit MoaE"/>
    <property type="match status" value="1"/>
</dbReference>
<dbReference type="EC" id="2.8.1.12" evidence="3"/>
<evidence type="ECO:0000256" key="11">
    <source>
        <dbReference type="ARBA" id="ARBA00049878"/>
    </source>
</evidence>
<dbReference type="GO" id="GO:0006777">
    <property type="term" value="P:Mo-molybdopterin cofactor biosynthetic process"/>
    <property type="evidence" value="ECO:0007669"/>
    <property type="project" value="UniProtKB-KW"/>
</dbReference>
<evidence type="ECO:0000256" key="10">
    <source>
        <dbReference type="ARBA" id="ARBA00032474"/>
    </source>
</evidence>
<evidence type="ECO:0000313" key="12">
    <source>
        <dbReference type="EMBL" id="TKB97593.1"/>
    </source>
</evidence>
<proteinExistence type="inferred from homology"/>
<protein>
    <recommendedName>
        <fullName evidence="4">Molybdopterin synthase catalytic subunit</fullName>
        <ecNumber evidence="3">2.8.1.12</ecNumber>
    </recommendedName>
    <alternativeName>
        <fullName evidence="9">MPT synthase subunit 2</fullName>
    </alternativeName>
    <alternativeName>
        <fullName evidence="7">Molybdenum cofactor biosynthesis protein E</fullName>
    </alternativeName>
    <alternativeName>
        <fullName evidence="8">Molybdopterin-converting factor large subunit</fullName>
    </alternativeName>
    <alternativeName>
        <fullName evidence="10">Molybdopterin-converting factor subunit 2</fullName>
    </alternativeName>
</protein>
<comment type="similarity">
    <text evidence="2">Belongs to the MoaE family.</text>
</comment>
<dbReference type="AlphaFoldDB" id="A0A4U1C135"/>
<dbReference type="InterPro" id="IPR036563">
    <property type="entry name" value="MoaE_sf"/>
</dbReference>
<dbReference type="Gene3D" id="3.90.1170.40">
    <property type="entry name" value="Molybdopterin biosynthesis MoaE subunit"/>
    <property type="match status" value="1"/>
</dbReference>
<dbReference type="OrthoDB" id="9803224at2"/>